<dbReference type="OrthoDB" id="2183210at2"/>
<dbReference type="Proteomes" id="UP000095256">
    <property type="component" value="Unassembled WGS sequence"/>
</dbReference>
<feature type="transmembrane region" description="Helical" evidence="1">
    <location>
        <begin position="73"/>
        <end position="99"/>
    </location>
</feature>
<feature type="transmembrane region" description="Helical" evidence="1">
    <location>
        <begin position="111"/>
        <end position="132"/>
    </location>
</feature>
<gene>
    <name evidence="2" type="ORF">BCR26_06650</name>
</gene>
<sequence>MSNDQKLSHNRKIMYWGTLGFLLIALLLAFFQTTILKWLFSTQLPLSLQNALLLFSNANWLELLIQKITNGTILVGVVLILEILLFIGFIVFFLIYLWRMRKNGRWALSDILLFIGYSMLLVGSIVCGGFVVSTTVETMTTLQSNFQKVSPTELQLLVNNLTHFLEKFTFSLSTIFKDISTLIQGAQKIIGDVKQVAATPSILQNWLDILNQWRLYFIVAFTGSFLVLITGMLLRLRTSYPQLLRKKKKQPLEDSSTTEERLVRILEQQQELLEKIERRETAEPTEQDSTEKS</sequence>
<dbReference type="AlphaFoldDB" id="A0A1E5KSN7"/>
<dbReference type="STRING" id="762845.BCR26_06650"/>
<evidence type="ECO:0000313" key="3">
    <source>
        <dbReference type="Proteomes" id="UP000095256"/>
    </source>
</evidence>
<evidence type="ECO:0000313" key="2">
    <source>
        <dbReference type="EMBL" id="OEH80905.1"/>
    </source>
</evidence>
<dbReference type="EMBL" id="MIEK01000078">
    <property type="protein sequence ID" value="OEH80905.1"/>
    <property type="molecule type" value="Genomic_DNA"/>
</dbReference>
<keyword evidence="1" id="KW-1133">Transmembrane helix</keyword>
<proteinExistence type="predicted"/>
<organism evidence="2 3">
    <name type="scientific">Enterococcus rivorum</name>
    <dbReference type="NCBI Taxonomy" id="762845"/>
    <lineage>
        <taxon>Bacteria</taxon>
        <taxon>Bacillati</taxon>
        <taxon>Bacillota</taxon>
        <taxon>Bacilli</taxon>
        <taxon>Lactobacillales</taxon>
        <taxon>Enterococcaceae</taxon>
        <taxon>Enterococcus</taxon>
    </lineage>
</organism>
<protein>
    <submittedName>
        <fullName evidence="2">Uncharacterized protein</fullName>
    </submittedName>
</protein>
<keyword evidence="1" id="KW-0472">Membrane</keyword>
<dbReference type="RefSeq" id="WP_069700192.1">
    <property type="nucleotide sequence ID" value="NZ_JAGGMA010000006.1"/>
</dbReference>
<keyword evidence="1" id="KW-0812">Transmembrane</keyword>
<feature type="transmembrane region" description="Helical" evidence="1">
    <location>
        <begin position="13"/>
        <end position="31"/>
    </location>
</feature>
<reference evidence="2 3" key="1">
    <citation type="submission" date="2016-09" db="EMBL/GenBank/DDBJ databases">
        <authorList>
            <person name="Capua I."/>
            <person name="De Benedictis P."/>
            <person name="Joannis T."/>
            <person name="Lombin L.H."/>
            <person name="Cattoli G."/>
        </authorList>
    </citation>
    <scope>NUCLEOTIDE SEQUENCE [LARGE SCALE GENOMIC DNA]</scope>
    <source>
        <strain evidence="2 3">LMG 25899</strain>
    </source>
</reference>
<evidence type="ECO:0000256" key="1">
    <source>
        <dbReference type="SAM" id="Phobius"/>
    </source>
</evidence>
<name>A0A1E5KSN7_9ENTE</name>
<accession>A0A1E5KSN7</accession>
<feature type="transmembrane region" description="Helical" evidence="1">
    <location>
        <begin position="215"/>
        <end position="236"/>
    </location>
</feature>
<comment type="caution">
    <text evidence="2">The sequence shown here is derived from an EMBL/GenBank/DDBJ whole genome shotgun (WGS) entry which is preliminary data.</text>
</comment>
<keyword evidence="3" id="KW-1185">Reference proteome</keyword>